<dbReference type="GO" id="GO:0010333">
    <property type="term" value="F:terpene synthase activity"/>
    <property type="evidence" value="ECO:0007669"/>
    <property type="project" value="InterPro"/>
</dbReference>
<dbReference type="Proteomes" id="UP001370490">
    <property type="component" value="Unassembled WGS sequence"/>
</dbReference>
<dbReference type="GO" id="GO:0016114">
    <property type="term" value="P:terpenoid biosynthetic process"/>
    <property type="evidence" value="ECO:0007669"/>
    <property type="project" value="InterPro"/>
</dbReference>
<name>A0AAN8V1T7_9MAGN</name>
<evidence type="ECO:0000256" key="3">
    <source>
        <dbReference type="ARBA" id="ARBA00022842"/>
    </source>
</evidence>
<evidence type="ECO:0000313" key="6">
    <source>
        <dbReference type="Proteomes" id="UP001370490"/>
    </source>
</evidence>
<dbReference type="InterPro" id="IPR008949">
    <property type="entry name" value="Isoprenoid_synthase_dom_sf"/>
</dbReference>
<accession>A0AAN8V1T7</accession>
<organism evidence="5 6">
    <name type="scientific">Dillenia turbinata</name>
    <dbReference type="NCBI Taxonomy" id="194707"/>
    <lineage>
        <taxon>Eukaryota</taxon>
        <taxon>Viridiplantae</taxon>
        <taxon>Streptophyta</taxon>
        <taxon>Embryophyta</taxon>
        <taxon>Tracheophyta</taxon>
        <taxon>Spermatophyta</taxon>
        <taxon>Magnoliopsida</taxon>
        <taxon>eudicotyledons</taxon>
        <taxon>Gunneridae</taxon>
        <taxon>Pentapetalae</taxon>
        <taxon>Dilleniales</taxon>
        <taxon>Dilleniaceae</taxon>
        <taxon>Dillenia</taxon>
    </lineage>
</organism>
<comment type="caution">
    <text evidence="5">The sequence shown here is derived from an EMBL/GenBank/DDBJ whole genome shotgun (WGS) entry which is preliminary data.</text>
</comment>
<evidence type="ECO:0000259" key="4">
    <source>
        <dbReference type="Pfam" id="PF03936"/>
    </source>
</evidence>
<dbReference type="EMBL" id="JBAMMX010000021">
    <property type="protein sequence ID" value="KAK6919437.1"/>
    <property type="molecule type" value="Genomic_DNA"/>
</dbReference>
<reference evidence="5 6" key="1">
    <citation type="submission" date="2023-12" db="EMBL/GenBank/DDBJ databases">
        <title>A high-quality genome assembly for Dillenia turbinata (Dilleniales).</title>
        <authorList>
            <person name="Chanderbali A."/>
        </authorList>
    </citation>
    <scope>NUCLEOTIDE SEQUENCE [LARGE SCALE GENOMIC DNA]</scope>
    <source>
        <strain evidence="5">LSX21</strain>
        <tissue evidence="5">Leaf</tissue>
    </source>
</reference>
<sequence length="147" mass="16970">MHTYFLVTPNITKEALDCLEKYQDILRWPSIIFRLCNDLVTSYAELEGGESANSIWLYMNERGESEEAAREYLRGVIDETWKKMNKGHNNGDSAFPKVFIGMAINLARVCHCIYQYGDGHGAPNSRSKRQILFLIIEPVQLQKQYSF</sequence>
<keyword evidence="2" id="KW-0479">Metal-binding</keyword>
<evidence type="ECO:0000256" key="1">
    <source>
        <dbReference type="ARBA" id="ARBA00001946"/>
    </source>
</evidence>
<dbReference type="PANTHER" id="PTHR31225:SF252">
    <property type="entry name" value="TERPENE SYNTHASE 12-RELATED"/>
    <property type="match status" value="1"/>
</dbReference>
<dbReference type="Pfam" id="PF03936">
    <property type="entry name" value="Terpene_synth_C"/>
    <property type="match status" value="1"/>
</dbReference>
<proteinExistence type="predicted"/>
<gene>
    <name evidence="5" type="ORF">RJ641_015341</name>
</gene>
<protein>
    <recommendedName>
        <fullName evidence="4">Terpene synthase metal-binding domain-containing protein</fullName>
    </recommendedName>
</protein>
<evidence type="ECO:0000256" key="2">
    <source>
        <dbReference type="ARBA" id="ARBA00022723"/>
    </source>
</evidence>
<feature type="domain" description="Terpene synthase metal-binding" evidence="4">
    <location>
        <begin position="2"/>
        <end position="83"/>
    </location>
</feature>
<dbReference type="PANTHER" id="PTHR31225">
    <property type="entry name" value="OS04G0344100 PROTEIN-RELATED"/>
    <property type="match status" value="1"/>
</dbReference>
<dbReference type="Gene3D" id="1.10.600.10">
    <property type="entry name" value="Farnesyl Diphosphate Synthase"/>
    <property type="match status" value="1"/>
</dbReference>
<keyword evidence="6" id="KW-1185">Reference proteome</keyword>
<comment type="cofactor">
    <cofactor evidence="1">
        <name>Mg(2+)</name>
        <dbReference type="ChEBI" id="CHEBI:18420"/>
    </cofactor>
</comment>
<keyword evidence="3" id="KW-0460">Magnesium</keyword>
<dbReference type="InterPro" id="IPR050148">
    <property type="entry name" value="Terpene_synthase-like"/>
</dbReference>
<evidence type="ECO:0000313" key="5">
    <source>
        <dbReference type="EMBL" id="KAK6919437.1"/>
    </source>
</evidence>
<dbReference type="AlphaFoldDB" id="A0AAN8V1T7"/>
<dbReference type="SUPFAM" id="SSF48576">
    <property type="entry name" value="Terpenoid synthases"/>
    <property type="match status" value="1"/>
</dbReference>
<dbReference type="InterPro" id="IPR005630">
    <property type="entry name" value="Terpene_synthase_metal-bd"/>
</dbReference>